<dbReference type="STRING" id="316274.Haur_1437"/>
<dbReference type="EMBL" id="CP000875">
    <property type="protein sequence ID" value="ABX04081.1"/>
    <property type="molecule type" value="Genomic_DNA"/>
</dbReference>
<reference evidence="1 2" key="1">
    <citation type="journal article" date="2011" name="Stand. Genomic Sci.">
        <title>Complete genome sequence of the filamentous gliding predatory bacterium Herpetosiphon aurantiacus type strain (114-95(T)).</title>
        <authorList>
            <person name="Kiss H."/>
            <person name="Nett M."/>
            <person name="Domin N."/>
            <person name="Martin K."/>
            <person name="Maresca J.A."/>
            <person name="Copeland A."/>
            <person name="Lapidus A."/>
            <person name="Lucas S."/>
            <person name="Berry K.W."/>
            <person name="Glavina Del Rio T."/>
            <person name="Dalin E."/>
            <person name="Tice H."/>
            <person name="Pitluck S."/>
            <person name="Richardson P."/>
            <person name="Bruce D."/>
            <person name="Goodwin L."/>
            <person name="Han C."/>
            <person name="Detter J.C."/>
            <person name="Schmutz J."/>
            <person name="Brettin T."/>
            <person name="Land M."/>
            <person name="Hauser L."/>
            <person name="Kyrpides N.C."/>
            <person name="Ivanova N."/>
            <person name="Goker M."/>
            <person name="Woyke T."/>
            <person name="Klenk H.P."/>
            <person name="Bryant D.A."/>
        </authorList>
    </citation>
    <scope>NUCLEOTIDE SEQUENCE [LARGE SCALE GENOMIC DNA]</scope>
    <source>
        <strain evidence="2">ATCC 23779 / DSM 785 / 114-95</strain>
    </source>
</reference>
<proteinExistence type="predicted"/>
<organism evidence="1 2">
    <name type="scientific">Herpetosiphon aurantiacus (strain ATCC 23779 / DSM 785 / 114-95)</name>
    <dbReference type="NCBI Taxonomy" id="316274"/>
    <lineage>
        <taxon>Bacteria</taxon>
        <taxon>Bacillati</taxon>
        <taxon>Chloroflexota</taxon>
        <taxon>Chloroflexia</taxon>
        <taxon>Herpetosiphonales</taxon>
        <taxon>Herpetosiphonaceae</taxon>
        <taxon>Herpetosiphon</taxon>
    </lineage>
</organism>
<evidence type="ECO:0000313" key="2">
    <source>
        <dbReference type="Proteomes" id="UP000000787"/>
    </source>
</evidence>
<evidence type="ECO:0000313" key="1">
    <source>
        <dbReference type="EMBL" id="ABX04081.1"/>
    </source>
</evidence>
<dbReference type="Proteomes" id="UP000000787">
    <property type="component" value="Chromosome"/>
</dbReference>
<sequence>MLPRPPATAWWVFRPIAGIDLTGDNPNLFNNPLFGDALLINQADLLRYLDEVKSDSRIADHHGSYLGICQSGVLNTKWFDEEHSNEHFMLQAAIRQQQIAGFLSIMGLIQPNDVYQCGLTYDFIRQKDHFVLYNIHEEDWLSSRANGISLETFTCSANYDILEWSYSQFETFCTNNEINKLFQYMHSNAQNPIQITLRQAVARLYKAIMATTYTDQLLGAITTLEILLTNDHSRTPYKKIKERIRTILGSELTTRYALETVFESRNHYVHRGTDLVERTIPLQAVGLAIATILRYADACIDYKTKDQLLNDLDRRLQTTRTNTSRQKQLYYLLDQPYSIALFKYIDKTLEFDCEFNKGLYDRTDRIFEPENSFDD</sequence>
<dbReference type="AlphaFoldDB" id="A9B3B8"/>
<dbReference type="InParanoid" id="A9B3B8"/>
<name>A9B3B8_HERA2</name>
<dbReference type="HOGENOM" id="CLU_737261_0_0_0"/>
<accession>A9B3B8</accession>
<protein>
    <recommendedName>
        <fullName evidence="3">Apea-like HEPN domain-containing protein</fullName>
    </recommendedName>
</protein>
<evidence type="ECO:0008006" key="3">
    <source>
        <dbReference type="Google" id="ProtNLM"/>
    </source>
</evidence>
<dbReference type="BioCyc" id="HAUR316274:GHYA-1459-MONOMER"/>
<gene>
    <name evidence="1" type="ordered locus">Haur_1437</name>
</gene>
<dbReference type="KEGG" id="hau:Haur_1437"/>
<keyword evidence="2" id="KW-1185">Reference proteome</keyword>